<comment type="caution">
    <text evidence="1">The sequence shown here is derived from an EMBL/GenBank/DDBJ whole genome shotgun (WGS) entry which is preliminary data.</text>
</comment>
<dbReference type="Proteomes" id="UP001597307">
    <property type="component" value="Unassembled WGS sequence"/>
</dbReference>
<dbReference type="NCBIfam" id="NF033206">
    <property type="entry name" value="ScyE_fam"/>
    <property type="match status" value="1"/>
</dbReference>
<evidence type="ECO:0000313" key="1">
    <source>
        <dbReference type="EMBL" id="MFD1847404.1"/>
    </source>
</evidence>
<dbReference type="SUPFAM" id="SSF63829">
    <property type="entry name" value="Calcium-dependent phosphotriesterase"/>
    <property type="match status" value="1"/>
</dbReference>
<dbReference type="RefSeq" id="WP_343879424.1">
    <property type="nucleotide sequence ID" value="NZ_BAAAIJ010000036.1"/>
</dbReference>
<keyword evidence="2" id="KW-1185">Reference proteome</keyword>
<sequence length="384" mass="40216">MFSAVYRPRTTLTRTSWGYSKPLPTPGKTSTLADGLLSPLRLALGAGKSVDVAQSFGGTIDRITSDGSIQQLDAMPGYSSGSVSRFGGTTYYTMTVGAGEGVPEANESLLKSIDKRGKIRTITDIAAYEKVANPDGGTIYGFRDLDEECLAAQVNLGPFARYPGAQDSNPYATVAFGGHVLVADAGANAIFKVDWKGKVSTVAVLPAILLEITEERAAALGVDPCAVGSTYYLEPVPTDIEFGWNGKLYVTSLPGGPEDPSFGALGSVFAVNLWKGTSTQVAAGLVSPTGVAVDRRGNLYVAELFANRISVIPRGSSTPQLLLEATLPGEVELRGSTLYATTDVLPGEGTPPDGKVIKVQLKGGHGWYKSGQEPTGDTADVNQD</sequence>
<dbReference type="InterPro" id="IPR011042">
    <property type="entry name" value="6-blade_b-propeller_TolB-like"/>
</dbReference>
<dbReference type="InterPro" id="IPR048031">
    <property type="entry name" value="ScyD/ScyE-like"/>
</dbReference>
<dbReference type="EMBL" id="JBHUGA010000052">
    <property type="protein sequence ID" value="MFD1847404.1"/>
    <property type="molecule type" value="Genomic_DNA"/>
</dbReference>
<dbReference type="SUPFAM" id="SSF63825">
    <property type="entry name" value="YWTD domain"/>
    <property type="match status" value="1"/>
</dbReference>
<protein>
    <submittedName>
        <fullName evidence="1">ScyD/ScyE family protein</fullName>
    </submittedName>
</protein>
<gene>
    <name evidence="1" type="ORF">ACFSFX_12460</name>
</gene>
<dbReference type="Gene3D" id="2.120.10.30">
    <property type="entry name" value="TolB, C-terminal domain"/>
    <property type="match status" value="1"/>
</dbReference>
<organism evidence="1 2">
    <name type="scientific">Arthrobacter flavus</name>
    <dbReference type="NCBI Taxonomy" id="95172"/>
    <lineage>
        <taxon>Bacteria</taxon>
        <taxon>Bacillati</taxon>
        <taxon>Actinomycetota</taxon>
        <taxon>Actinomycetes</taxon>
        <taxon>Micrococcales</taxon>
        <taxon>Micrococcaceae</taxon>
        <taxon>Arthrobacter</taxon>
    </lineage>
</organism>
<evidence type="ECO:0000313" key="2">
    <source>
        <dbReference type="Proteomes" id="UP001597307"/>
    </source>
</evidence>
<accession>A0ABW4Q9I2</accession>
<name>A0ABW4Q9I2_9MICC</name>
<reference evidence="2" key="1">
    <citation type="journal article" date="2019" name="Int. J. Syst. Evol. Microbiol.">
        <title>The Global Catalogue of Microorganisms (GCM) 10K type strain sequencing project: providing services to taxonomists for standard genome sequencing and annotation.</title>
        <authorList>
            <consortium name="The Broad Institute Genomics Platform"/>
            <consortium name="The Broad Institute Genome Sequencing Center for Infectious Disease"/>
            <person name="Wu L."/>
            <person name="Ma J."/>
        </authorList>
    </citation>
    <scope>NUCLEOTIDE SEQUENCE [LARGE SCALE GENOMIC DNA]</scope>
    <source>
        <strain evidence="2">JCM 11496</strain>
    </source>
</reference>
<proteinExistence type="predicted"/>